<protein>
    <submittedName>
        <fullName evidence="1">Uncharacterized protein</fullName>
    </submittedName>
</protein>
<organism evidence="1 2">
    <name type="scientific">Micromonas commoda (strain RCC299 / NOUM17 / CCMP2709)</name>
    <name type="common">Picoplanktonic green alga</name>
    <dbReference type="NCBI Taxonomy" id="296587"/>
    <lineage>
        <taxon>Eukaryota</taxon>
        <taxon>Viridiplantae</taxon>
        <taxon>Chlorophyta</taxon>
        <taxon>Mamiellophyceae</taxon>
        <taxon>Mamiellales</taxon>
        <taxon>Mamiellaceae</taxon>
        <taxon>Micromonas</taxon>
    </lineage>
</organism>
<dbReference type="Proteomes" id="UP000002009">
    <property type="component" value="Chromosome 17"/>
</dbReference>
<evidence type="ECO:0000313" key="2">
    <source>
        <dbReference type="Proteomes" id="UP000002009"/>
    </source>
</evidence>
<reference evidence="1 2" key="1">
    <citation type="journal article" date="2009" name="Science">
        <title>Green evolution and dynamic adaptations revealed by genomes of the marine picoeukaryotes Micromonas.</title>
        <authorList>
            <person name="Worden A.Z."/>
            <person name="Lee J.H."/>
            <person name="Mock T."/>
            <person name="Rouze P."/>
            <person name="Simmons M.P."/>
            <person name="Aerts A.L."/>
            <person name="Allen A.E."/>
            <person name="Cuvelier M.L."/>
            <person name="Derelle E."/>
            <person name="Everett M.V."/>
            <person name="Foulon E."/>
            <person name="Grimwood J."/>
            <person name="Gundlach H."/>
            <person name="Henrissat B."/>
            <person name="Napoli C."/>
            <person name="McDonald S.M."/>
            <person name="Parker M.S."/>
            <person name="Rombauts S."/>
            <person name="Salamov A."/>
            <person name="Von Dassow P."/>
            <person name="Badger J.H."/>
            <person name="Coutinho P.M."/>
            <person name="Demir E."/>
            <person name="Dubchak I."/>
            <person name="Gentemann C."/>
            <person name="Eikrem W."/>
            <person name="Gready J.E."/>
            <person name="John U."/>
            <person name="Lanier W."/>
            <person name="Lindquist E.A."/>
            <person name="Lucas S."/>
            <person name="Mayer K.F."/>
            <person name="Moreau H."/>
            <person name="Not F."/>
            <person name="Otillar R."/>
            <person name="Panaud O."/>
            <person name="Pangilinan J."/>
            <person name="Paulsen I."/>
            <person name="Piegu B."/>
            <person name="Poliakov A."/>
            <person name="Robbens S."/>
            <person name="Schmutz J."/>
            <person name="Toulza E."/>
            <person name="Wyss T."/>
            <person name="Zelensky A."/>
            <person name="Zhou K."/>
            <person name="Armbrust E.V."/>
            <person name="Bhattacharya D."/>
            <person name="Goodenough U.W."/>
            <person name="Van de Peer Y."/>
            <person name="Grigoriev I.V."/>
        </authorList>
    </citation>
    <scope>NUCLEOTIDE SEQUENCE [LARGE SCALE GENOMIC DNA]</scope>
    <source>
        <strain evidence="2">RCC299 / NOUM17</strain>
    </source>
</reference>
<dbReference type="KEGG" id="mis:MICPUN_65010"/>
<gene>
    <name evidence="1" type="ORF">MICPUN_65010</name>
</gene>
<keyword evidence="2" id="KW-1185">Reference proteome</keyword>
<dbReference type="AlphaFoldDB" id="C1EJP4"/>
<sequence length="129" mass="14209">MQWSLLLRQAKSPARNSRFNATAPAYQPNTICAPLRPNSRLQCTCTVELLATTRPSLSVGAAFALADLAGSAAEETTEKPSTKTTEVLSDEDDMRFLVRKLRVPMDWLSTGQGVHDELVQTFLSKQEGR</sequence>
<dbReference type="EMBL" id="CP001335">
    <property type="protein sequence ID" value="ACO68262.1"/>
    <property type="molecule type" value="Genomic_DNA"/>
</dbReference>
<dbReference type="InParanoid" id="C1EJP4"/>
<accession>C1EJP4</accession>
<dbReference type="GeneID" id="8249901"/>
<name>C1EJP4_MICCC</name>
<dbReference type="RefSeq" id="XP_002507004.1">
    <property type="nucleotide sequence ID" value="XM_002506958.1"/>
</dbReference>
<evidence type="ECO:0000313" key="1">
    <source>
        <dbReference type="EMBL" id="ACO68262.1"/>
    </source>
</evidence>
<proteinExistence type="predicted"/>